<dbReference type="GO" id="GO:0052855">
    <property type="term" value="F:ADP-dependent NAD(P)H-hydrate dehydratase activity"/>
    <property type="evidence" value="ECO:0007669"/>
    <property type="project" value="UniProtKB-UniRule"/>
</dbReference>
<evidence type="ECO:0000256" key="4">
    <source>
        <dbReference type="ARBA" id="ARBA00023027"/>
    </source>
</evidence>
<comment type="caution">
    <text evidence="6">Lacks conserved residue(s) required for the propagation of feature annotation.</text>
</comment>
<dbReference type="PROSITE" id="PS51383">
    <property type="entry name" value="YJEF_C_3"/>
    <property type="match status" value="1"/>
</dbReference>
<evidence type="ECO:0000313" key="8">
    <source>
        <dbReference type="EMBL" id="VFJ12749.1"/>
    </source>
</evidence>
<evidence type="ECO:0000256" key="1">
    <source>
        <dbReference type="ARBA" id="ARBA00022741"/>
    </source>
</evidence>
<dbReference type="SUPFAM" id="SSF53613">
    <property type="entry name" value="Ribokinase-like"/>
    <property type="match status" value="1"/>
</dbReference>
<evidence type="ECO:0000313" key="9">
    <source>
        <dbReference type="Proteomes" id="UP000294299"/>
    </source>
</evidence>
<feature type="binding site" evidence="6">
    <location>
        <position position="225"/>
    </location>
    <ligand>
        <name>AMP</name>
        <dbReference type="ChEBI" id="CHEBI:456215"/>
    </ligand>
</feature>
<organism evidence="8 9">
    <name type="scientific">Candidatus Nitrosocosmicus franklandianus</name>
    <dbReference type="NCBI Taxonomy" id="1798806"/>
    <lineage>
        <taxon>Archaea</taxon>
        <taxon>Nitrososphaerota</taxon>
        <taxon>Nitrososphaeria</taxon>
        <taxon>Nitrososphaerales</taxon>
        <taxon>Nitrososphaeraceae</taxon>
        <taxon>Candidatus Nitrosocosmicus</taxon>
    </lineage>
</organism>
<dbReference type="KEGG" id="nfn:NFRAN_0428"/>
<comment type="subunit">
    <text evidence="6">Homotetramer.</text>
</comment>
<gene>
    <name evidence="6 8" type="primary">nnrD</name>
    <name evidence="8" type="ORF">NFRAN_0428</name>
</gene>
<dbReference type="InterPro" id="IPR000631">
    <property type="entry name" value="CARKD"/>
</dbReference>
<feature type="binding site" evidence="6">
    <location>
        <position position="112"/>
    </location>
    <ligand>
        <name>(6S)-NADPHX</name>
        <dbReference type="ChEBI" id="CHEBI:64076"/>
    </ligand>
</feature>
<keyword evidence="3 6" id="KW-0521">NADP</keyword>
<keyword evidence="9" id="KW-1185">Reference proteome</keyword>
<keyword evidence="5 6" id="KW-0456">Lyase</keyword>
<comment type="catalytic activity">
    <reaction evidence="6">
        <text>(6S)-NADPHX + ADP = AMP + phosphate + NADPH + H(+)</text>
        <dbReference type="Rhea" id="RHEA:32235"/>
        <dbReference type="ChEBI" id="CHEBI:15378"/>
        <dbReference type="ChEBI" id="CHEBI:43474"/>
        <dbReference type="ChEBI" id="CHEBI:57783"/>
        <dbReference type="ChEBI" id="CHEBI:64076"/>
        <dbReference type="ChEBI" id="CHEBI:456215"/>
        <dbReference type="ChEBI" id="CHEBI:456216"/>
        <dbReference type="EC" id="4.2.1.136"/>
    </reaction>
</comment>
<dbReference type="HAMAP" id="MF_01965">
    <property type="entry name" value="NADHX_dehydratase"/>
    <property type="match status" value="1"/>
</dbReference>
<dbReference type="NCBIfam" id="TIGR00196">
    <property type="entry name" value="yjeF_cterm"/>
    <property type="match status" value="1"/>
</dbReference>
<dbReference type="AlphaFoldDB" id="A0A484I7H3"/>
<keyword evidence="4 6" id="KW-0520">NAD</keyword>
<dbReference type="OrthoDB" id="15148at2157"/>
<dbReference type="RefSeq" id="WP_134482807.1">
    <property type="nucleotide sequence ID" value="NZ_LR216287.1"/>
</dbReference>
<evidence type="ECO:0000256" key="6">
    <source>
        <dbReference type="HAMAP-Rule" id="MF_01965"/>
    </source>
</evidence>
<dbReference type="GO" id="GO:0110051">
    <property type="term" value="P:metabolite repair"/>
    <property type="evidence" value="ECO:0007669"/>
    <property type="project" value="TreeGrafter"/>
</dbReference>
<feature type="domain" description="YjeF C-terminal" evidence="7">
    <location>
        <begin position="8"/>
        <end position="283"/>
    </location>
</feature>
<dbReference type="PANTHER" id="PTHR12592:SF0">
    <property type="entry name" value="ATP-DEPENDENT (S)-NAD(P)H-HYDRATE DEHYDRATASE"/>
    <property type="match status" value="1"/>
</dbReference>
<dbReference type="EC" id="4.2.1.136" evidence="6"/>
<evidence type="ECO:0000256" key="5">
    <source>
        <dbReference type="ARBA" id="ARBA00023239"/>
    </source>
</evidence>
<evidence type="ECO:0000256" key="2">
    <source>
        <dbReference type="ARBA" id="ARBA00022840"/>
    </source>
</evidence>
<keyword evidence="2 6" id="KW-0067">ATP-binding</keyword>
<name>A0A484I7H3_9ARCH</name>
<comment type="function">
    <text evidence="6">Catalyzes the dehydration of the S-form of NAD(P)HX at the expense of ADP, which is converted to AMP. Together with NAD(P)HX epimerase, which catalyzes the epimerization of the S- and R-forms, the enzyme allows the repair of both epimers of NAD(P)HX, a damaged form of NAD(P)H that is a result of enzymatic or heat-dependent hydration.</text>
</comment>
<accession>A0A484I7H3</accession>
<dbReference type="Proteomes" id="UP000294299">
    <property type="component" value="Chromosome NFRAN"/>
</dbReference>
<feature type="binding site" evidence="6">
    <location>
        <position position="160"/>
    </location>
    <ligand>
        <name>(6S)-NADPHX</name>
        <dbReference type="ChEBI" id="CHEBI:64076"/>
    </ligand>
</feature>
<evidence type="ECO:0000259" key="7">
    <source>
        <dbReference type="PROSITE" id="PS51383"/>
    </source>
</evidence>
<dbReference type="Pfam" id="PF01256">
    <property type="entry name" value="Carb_kinase"/>
    <property type="match status" value="1"/>
</dbReference>
<dbReference type="Gene3D" id="3.40.1190.20">
    <property type="match status" value="1"/>
</dbReference>
<reference evidence="8 9" key="1">
    <citation type="submission" date="2019-02" db="EMBL/GenBank/DDBJ databases">
        <authorList>
            <person name="Lehtovirta-Morley E L."/>
        </authorList>
    </citation>
    <scope>NUCLEOTIDE SEQUENCE [LARGE SCALE GENOMIC DNA]</scope>
    <source>
        <strain evidence="8">NFRAN1</strain>
    </source>
</reference>
<dbReference type="GeneID" id="39419966"/>
<protein>
    <recommendedName>
        <fullName evidence="6">ADP-dependent (S)-NAD(P)H-hydrate dehydratase</fullName>
        <ecNumber evidence="6">4.2.1.136</ecNumber>
    </recommendedName>
    <alternativeName>
        <fullName evidence="6">ADP-dependent NAD(P)HX dehydratase</fullName>
    </alternativeName>
</protein>
<evidence type="ECO:0000256" key="3">
    <source>
        <dbReference type="ARBA" id="ARBA00022857"/>
    </source>
</evidence>
<comment type="cofactor">
    <cofactor evidence="6">
        <name>Mg(2+)</name>
        <dbReference type="ChEBI" id="CHEBI:18420"/>
    </cofactor>
</comment>
<dbReference type="EMBL" id="LR216287">
    <property type="protein sequence ID" value="VFJ12749.1"/>
    <property type="molecule type" value="Genomic_DNA"/>
</dbReference>
<keyword evidence="1 6" id="KW-0547">Nucleotide-binding</keyword>
<dbReference type="CDD" id="cd01171">
    <property type="entry name" value="YXKO-related"/>
    <property type="match status" value="1"/>
</dbReference>
<dbReference type="GO" id="GO:0046496">
    <property type="term" value="P:nicotinamide nucleotide metabolic process"/>
    <property type="evidence" value="ECO:0007669"/>
    <property type="project" value="UniProtKB-UniRule"/>
</dbReference>
<feature type="binding site" evidence="6">
    <location>
        <position position="226"/>
    </location>
    <ligand>
        <name>(6S)-NADPHX</name>
        <dbReference type="ChEBI" id="CHEBI:64076"/>
    </ligand>
</feature>
<proteinExistence type="inferred from homology"/>
<dbReference type="GO" id="GO:0005524">
    <property type="term" value="F:ATP binding"/>
    <property type="evidence" value="ECO:0007669"/>
    <property type="project" value="UniProtKB-KW"/>
</dbReference>
<dbReference type="PANTHER" id="PTHR12592">
    <property type="entry name" value="ATP-DEPENDENT (S)-NAD(P)H-HYDRATE DEHYDRATASE FAMILY MEMBER"/>
    <property type="match status" value="1"/>
</dbReference>
<dbReference type="InterPro" id="IPR029056">
    <property type="entry name" value="Ribokinase-like"/>
</dbReference>
<comment type="similarity">
    <text evidence="6">Belongs to the NnrD/CARKD family.</text>
</comment>
<comment type="catalytic activity">
    <reaction evidence="6">
        <text>(6S)-NADHX + ADP = AMP + phosphate + NADH + H(+)</text>
        <dbReference type="Rhea" id="RHEA:32223"/>
        <dbReference type="ChEBI" id="CHEBI:15378"/>
        <dbReference type="ChEBI" id="CHEBI:43474"/>
        <dbReference type="ChEBI" id="CHEBI:57945"/>
        <dbReference type="ChEBI" id="CHEBI:64074"/>
        <dbReference type="ChEBI" id="CHEBI:456215"/>
        <dbReference type="ChEBI" id="CHEBI:456216"/>
        <dbReference type="EC" id="4.2.1.136"/>
    </reaction>
</comment>
<feature type="binding site" evidence="6">
    <location>
        <position position="43"/>
    </location>
    <ligand>
        <name>(6S)-NADPHX</name>
        <dbReference type="ChEBI" id="CHEBI:64076"/>
    </ligand>
</feature>
<sequence length="288" mass="31011">MKIYSNVDSNLVREIILPRNKKSRKGDNGIALIVGGSRMYHGAPLLSSIAALRSGTDLVYTAIPKINLIPSRNFSADLIFIPFPDDKLTSGAARRLLNSIPKKIDAAGIGMGLSFSKSQSLLTLINGLIKSDVRLLVDAGALVPDILKDITNTKTIVTPHGGEFKRLFGELPTGSLNDQITLVTKMAKEYGLIITLKGFWNIVSDGDKVYVIQRSTPSMTVGGTGDILSGLVAGFLTKHEPIHASLLGLYFNGMAALKVSSKIGLHMMASDLLAELPFVMKDYDVVND</sequence>